<dbReference type="SUPFAM" id="SSF53756">
    <property type="entry name" value="UDP-Glycosyltransferase/glycogen phosphorylase"/>
    <property type="match status" value="1"/>
</dbReference>
<dbReference type="PANTHER" id="PTHR12526:SF572">
    <property type="entry name" value="BLL5144 PROTEIN"/>
    <property type="match status" value="1"/>
</dbReference>
<dbReference type="OrthoDB" id="9765330at2"/>
<dbReference type="PANTHER" id="PTHR12526">
    <property type="entry name" value="GLYCOSYLTRANSFERASE"/>
    <property type="match status" value="1"/>
</dbReference>
<dbReference type="Pfam" id="PF00534">
    <property type="entry name" value="Glycos_transf_1"/>
    <property type="match status" value="1"/>
</dbReference>
<dbReference type="RefSeq" id="WP_060717234.1">
    <property type="nucleotide sequence ID" value="NZ_CP055266.1"/>
</dbReference>
<reference evidence="3 4" key="1">
    <citation type="submission" date="2018-08" db="EMBL/GenBank/DDBJ databases">
        <title>Genome sequencing of Agrobacterium vitis strain ICMP 10754.</title>
        <authorList>
            <person name="Visnovsky S.B."/>
            <person name="Pitman A.R."/>
        </authorList>
    </citation>
    <scope>NUCLEOTIDE SEQUENCE [LARGE SCALE GENOMIC DNA]</scope>
    <source>
        <strain evidence="3 4">ICMP 10754</strain>
    </source>
</reference>
<dbReference type="AlphaFoldDB" id="A0A368P179"/>
<name>A0A368P179_AGRVI</name>
<dbReference type="InterPro" id="IPR008928">
    <property type="entry name" value="6-hairpin_glycosidase_sf"/>
</dbReference>
<organism evidence="3 4">
    <name type="scientific">Agrobacterium vitis</name>
    <name type="common">Rhizobium vitis</name>
    <dbReference type="NCBI Taxonomy" id="373"/>
    <lineage>
        <taxon>Bacteria</taxon>
        <taxon>Pseudomonadati</taxon>
        <taxon>Pseudomonadota</taxon>
        <taxon>Alphaproteobacteria</taxon>
        <taxon>Hyphomicrobiales</taxon>
        <taxon>Rhizobiaceae</taxon>
        <taxon>Rhizobium/Agrobacterium group</taxon>
        <taxon>Agrobacterium</taxon>
    </lineage>
</organism>
<accession>A0A368P179</accession>
<dbReference type="Gene3D" id="3.40.50.2000">
    <property type="entry name" value="Glycogen Phosphorylase B"/>
    <property type="match status" value="2"/>
</dbReference>
<feature type="domain" description="Glycosyl transferase family 1" evidence="1">
    <location>
        <begin position="189"/>
        <end position="357"/>
    </location>
</feature>
<feature type="domain" description="Glycosyltransferase subfamily 4-like N-terminal" evidence="2">
    <location>
        <begin position="19"/>
        <end position="172"/>
    </location>
</feature>
<gene>
    <name evidence="3" type="ORF">DXT89_04095</name>
</gene>
<evidence type="ECO:0000259" key="2">
    <source>
        <dbReference type="Pfam" id="PF13439"/>
    </source>
</evidence>
<proteinExistence type="predicted"/>
<dbReference type="CDD" id="cd03822">
    <property type="entry name" value="GT4_mannosyltransferase-like"/>
    <property type="match status" value="1"/>
</dbReference>
<evidence type="ECO:0000259" key="1">
    <source>
        <dbReference type="Pfam" id="PF00534"/>
    </source>
</evidence>
<dbReference type="InterPro" id="IPR001296">
    <property type="entry name" value="Glyco_trans_1"/>
</dbReference>
<comment type="caution">
    <text evidence="3">The sequence shown here is derived from an EMBL/GenBank/DDBJ whole genome shotgun (WGS) entry which is preliminary data.</text>
</comment>
<dbReference type="Proteomes" id="UP000436911">
    <property type="component" value="Unassembled WGS sequence"/>
</dbReference>
<protein>
    <submittedName>
        <fullName evidence="3">Glycosyltransferase</fullName>
    </submittedName>
</protein>
<evidence type="ECO:0000313" key="4">
    <source>
        <dbReference type="Proteomes" id="UP000436911"/>
    </source>
</evidence>
<dbReference type="InterPro" id="IPR028098">
    <property type="entry name" value="Glyco_trans_4-like_N"/>
</dbReference>
<dbReference type="GO" id="GO:0005975">
    <property type="term" value="P:carbohydrate metabolic process"/>
    <property type="evidence" value="ECO:0007669"/>
    <property type="project" value="InterPro"/>
</dbReference>
<dbReference type="SUPFAM" id="SSF48208">
    <property type="entry name" value="Six-hairpin glycosidases"/>
    <property type="match status" value="1"/>
</dbReference>
<dbReference type="GO" id="GO:0016757">
    <property type="term" value="F:glycosyltransferase activity"/>
    <property type="evidence" value="ECO:0007669"/>
    <property type="project" value="InterPro"/>
</dbReference>
<dbReference type="Pfam" id="PF13439">
    <property type="entry name" value="Glyco_transf_4"/>
    <property type="match status" value="1"/>
</dbReference>
<sequence>MIKTKRIAFIGNSLPRQCGIATFTTDLSHAMSNPSEGIETSIIAMTDDKLNYAYPANVVFDIRDGEIEDYVTAARILNNGDYRAVSLQHEFGIFGGPDGAFILTLLSHLRIPVITTFHTILAEPTPSQKRVLQQVAAASSRVVVMADKGREFLENVYGVDPGKIDVIAHGIPDKAFHDPELAKGKMGYSGRQIILTFGLLSPNKGIEVVIDAMPAILKVQPDALYIVLGATHPTLLRREKEAYRDSLRIRAEQLGVERSVVFLNQFVDVPTLLDFIAMCDVYVTPYRDEAQMTSGTLAYSFGMGSAVVSTPYWHARELLDDHRGILVPFSDAQATGEAIARLLGDDQARQAMRQAAYATGRSMIWPQTASLYLKSIETARAAYRPRLIRDLITQSMTRPQQGTSLKLGHFNAMCDDTGIFQHAVFSVPDRAHGYCVDDNARALILACHLAGAGETGIHDSRTASFASFIQHAWNPDLKQFRNFMSFDRRWLEDKGSEDSHGRTLWSLGICAASDSDRPRRRWAAALFAKAAPVVEHFHSPRAWAFTLIGLDAYCRVTPEDAIAAQLRTVLAERLMRLEHQVSTDDRHWFEDGLSYENARIPQALIATGMATGSDELMDTGLRTLRWLMQQQTASGGQFRPVGTDGFFDVGEAPKLFDQQPVEATATISACLAAYDATRDKSWLEAANRTFTWFTGSNDHGVSLVDPETGSCRDGLHPDRANENRGAESVLCYLISCFEVGRASRLTHVAPKLAELQQLS</sequence>
<evidence type="ECO:0000313" key="3">
    <source>
        <dbReference type="EMBL" id="KAA3529952.1"/>
    </source>
</evidence>
<keyword evidence="3" id="KW-0808">Transferase</keyword>
<dbReference type="GeneID" id="60680512"/>
<dbReference type="EMBL" id="QUSG01000002">
    <property type="protein sequence ID" value="KAA3529952.1"/>
    <property type="molecule type" value="Genomic_DNA"/>
</dbReference>